<dbReference type="InterPro" id="IPR025660">
    <property type="entry name" value="Pept_his_AS"/>
</dbReference>
<evidence type="ECO:0000256" key="2">
    <source>
        <dbReference type="ARBA" id="ARBA00023157"/>
    </source>
</evidence>
<dbReference type="AlphaFoldDB" id="A0A6P8ZY21"/>
<proteinExistence type="inferred from homology"/>
<evidence type="ECO:0000256" key="3">
    <source>
        <dbReference type="SAM" id="MobiDB-lite"/>
    </source>
</evidence>
<evidence type="ECO:0000313" key="6">
    <source>
        <dbReference type="Proteomes" id="UP000515158"/>
    </source>
</evidence>
<dbReference type="GO" id="GO:0006508">
    <property type="term" value="P:proteolysis"/>
    <property type="evidence" value="ECO:0007669"/>
    <property type="project" value="InterPro"/>
</dbReference>
<dbReference type="CDD" id="cd02620">
    <property type="entry name" value="Peptidase_C1A_CathepsinB"/>
    <property type="match status" value="1"/>
</dbReference>
<feature type="compositionally biased region" description="Gly residues" evidence="3">
    <location>
        <begin position="176"/>
        <end position="191"/>
    </location>
</feature>
<feature type="region of interest" description="Disordered" evidence="3">
    <location>
        <begin position="169"/>
        <end position="201"/>
    </location>
</feature>
<reference evidence="7" key="1">
    <citation type="submission" date="2025-08" db="UniProtKB">
        <authorList>
            <consortium name="RefSeq"/>
        </authorList>
    </citation>
    <scope>IDENTIFICATION</scope>
    <source>
        <tissue evidence="7">Total insect</tissue>
    </source>
</reference>
<dbReference type="PRINTS" id="PR00705">
    <property type="entry name" value="PAPAIN"/>
</dbReference>
<dbReference type="InParanoid" id="A0A6P8ZY21"/>
<dbReference type="Gene3D" id="3.90.70.10">
    <property type="entry name" value="Cysteine proteinases"/>
    <property type="match status" value="1"/>
</dbReference>
<dbReference type="InterPro" id="IPR038765">
    <property type="entry name" value="Papain-like_cys_pep_sf"/>
</dbReference>
<accession>A0A6P8ZY21</accession>
<dbReference type="PROSITE" id="PS00640">
    <property type="entry name" value="THIOL_PROTEASE_ASN"/>
    <property type="match status" value="1"/>
</dbReference>
<organism evidence="7">
    <name type="scientific">Thrips palmi</name>
    <name type="common">Melon thrips</name>
    <dbReference type="NCBI Taxonomy" id="161013"/>
    <lineage>
        <taxon>Eukaryota</taxon>
        <taxon>Metazoa</taxon>
        <taxon>Ecdysozoa</taxon>
        <taxon>Arthropoda</taxon>
        <taxon>Hexapoda</taxon>
        <taxon>Insecta</taxon>
        <taxon>Pterygota</taxon>
        <taxon>Neoptera</taxon>
        <taxon>Paraneoptera</taxon>
        <taxon>Thysanoptera</taxon>
        <taxon>Terebrantia</taxon>
        <taxon>Thripoidea</taxon>
        <taxon>Thripidae</taxon>
        <taxon>Thrips</taxon>
    </lineage>
</organism>
<dbReference type="Pfam" id="PF00112">
    <property type="entry name" value="Peptidase_C1"/>
    <property type="match status" value="1"/>
</dbReference>
<dbReference type="KEGG" id="tpal:117650812"/>
<sequence>MLEALGVLLVLAQGGLDGLDAARVGLGVATVTVAPDLQGPYCAQINKCCPGRLDECSVPILGTLCYCDTFCNRTYNPDCCPDYFNHCHGYSGYEPFEGEETWTNRPPRPPGSLTAGCFFNGRHYPLAETIKFNCKDCKCVQMADKAEMLCSEETCLIDTKVLEWVNRDQGRDADGGKGAGRGGGGGFGGSEGWPTKGPPRSRWTAYNYTQFWGRTLKDGISLRLGTLQPSEAVLSMTPLRHPPEPPSLPASFDARSTWPGQLSAVQDQGWCGASWALSTAAVASDRYAIMSLGREAPRLAAQHLLDCNNRKQHGCNGGHLDRAWYFTRKFGLVPDACYPWTGRNDTCHVPKKATLQTARCPLRAVTSRKAKTELYRMGPAYRLDSEQDIMREIIKSGPVQATMQVFHDLFTYRSGIYEHVPIEEMERSGFHSVRIIGWGEEEGVKYWLVANSWGEWWGEGGFFRIRRGVNECQIEHLVLAAWAHTHNAITV</sequence>
<evidence type="ECO:0000256" key="4">
    <source>
        <dbReference type="SAM" id="SignalP"/>
    </source>
</evidence>
<protein>
    <submittedName>
        <fullName evidence="7">Tubulointerstitial nephritis antigen-like</fullName>
    </submittedName>
</protein>
<evidence type="ECO:0000259" key="5">
    <source>
        <dbReference type="PROSITE" id="PS50958"/>
    </source>
</evidence>
<dbReference type="GO" id="GO:0008234">
    <property type="term" value="F:cysteine-type peptidase activity"/>
    <property type="evidence" value="ECO:0007669"/>
    <property type="project" value="InterPro"/>
</dbReference>
<gene>
    <name evidence="7" type="primary">LOC117650812</name>
</gene>
<dbReference type="SUPFAM" id="SSF54001">
    <property type="entry name" value="Cysteine proteinases"/>
    <property type="match status" value="1"/>
</dbReference>
<dbReference type="InterPro" id="IPR025661">
    <property type="entry name" value="Pept_asp_AS"/>
</dbReference>
<dbReference type="PROSITE" id="PS00639">
    <property type="entry name" value="THIOL_PROTEASE_HIS"/>
    <property type="match status" value="1"/>
</dbReference>
<keyword evidence="2" id="KW-1015">Disulfide bond</keyword>
<evidence type="ECO:0000313" key="7">
    <source>
        <dbReference type="RefSeq" id="XP_034250308.1"/>
    </source>
</evidence>
<feature type="chain" id="PRO_5028409604" evidence="4">
    <location>
        <begin position="22"/>
        <end position="491"/>
    </location>
</feature>
<dbReference type="InterPro" id="IPR001212">
    <property type="entry name" value="Somatomedin_B_dom"/>
</dbReference>
<dbReference type="Proteomes" id="UP000515158">
    <property type="component" value="Unplaced"/>
</dbReference>
<dbReference type="SMART" id="SM00645">
    <property type="entry name" value="Pept_C1"/>
    <property type="match status" value="1"/>
</dbReference>
<dbReference type="PROSITE" id="PS50958">
    <property type="entry name" value="SMB_2"/>
    <property type="match status" value="1"/>
</dbReference>
<name>A0A6P8ZY21_THRPL</name>
<dbReference type="PANTHER" id="PTHR12411">
    <property type="entry name" value="CYSTEINE PROTEASE FAMILY C1-RELATED"/>
    <property type="match status" value="1"/>
</dbReference>
<dbReference type="OrthoDB" id="3789175at2759"/>
<dbReference type="FunCoup" id="A0A6P8ZY21">
    <property type="interactions" value="3"/>
</dbReference>
<keyword evidence="6" id="KW-1185">Reference proteome</keyword>
<evidence type="ECO:0000256" key="1">
    <source>
        <dbReference type="ARBA" id="ARBA00008455"/>
    </source>
</evidence>
<dbReference type="RefSeq" id="XP_034250308.1">
    <property type="nucleotide sequence ID" value="XM_034394417.1"/>
</dbReference>
<keyword evidence="4" id="KW-0732">Signal</keyword>
<feature type="domain" description="SMB" evidence="5">
    <location>
        <begin position="44"/>
        <end position="91"/>
    </location>
</feature>
<comment type="similarity">
    <text evidence="1">Belongs to the peptidase C1 family.</text>
</comment>
<feature type="signal peptide" evidence="4">
    <location>
        <begin position="1"/>
        <end position="21"/>
    </location>
</feature>
<dbReference type="GeneID" id="117650812"/>
<dbReference type="InterPro" id="IPR013128">
    <property type="entry name" value="Peptidase_C1A"/>
</dbReference>
<dbReference type="InterPro" id="IPR000668">
    <property type="entry name" value="Peptidase_C1A_C"/>
</dbReference>